<dbReference type="InterPro" id="IPR036116">
    <property type="entry name" value="FN3_sf"/>
</dbReference>
<gene>
    <name evidence="4" type="ORF">C8N46_101812</name>
</gene>
<evidence type="ECO:0000259" key="3">
    <source>
        <dbReference type="Pfam" id="PF18962"/>
    </source>
</evidence>
<protein>
    <submittedName>
        <fullName evidence="4">Putative secreted protein (Por secretion system target)</fullName>
    </submittedName>
</protein>
<accession>A0A2T6C797</accession>
<dbReference type="Gene3D" id="2.60.40.10">
    <property type="entry name" value="Immunoglobulins"/>
    <property type="match status" value="1"/>
</dbReference>
<feature type="signal peptide" evidence="2">
    <location>
        <begin position="1"/>
        <end position="33"/>
    </location>
</feature>
<name>A0A2T6C797_9FLAO</name>
<dbReference type="Pfam" id="PF18962">
    <property type="entry name" value="Por_Secre_tail"/>
    <property type="match status" value="1"/>
</dbReference>
<evidence type="ECO:0000313" key="5">
    <source>
        <dbReference type="Proteomes" id="UP000244090"/>
    </source>
</evidence>
<comment type="caution">
    <text evidence="4">The sequence shown here is derived from an EMBL/GenBank/DDBJ whole genome shotgun (WGS) entry which is preliminary data.</text>
</comment>
<dbReference type="InterPro" id="IPR013783">
    <property type="entry name" value="Ig-like_fold"/>
</dbReference>
<keyword evidence="1 2" id="KW-0732">Signal</keyword>
<evidence type="ECO:0000256" key="2">
    <source>
        <dbReference type="SAM" id="SignalP"/>
    </source>
</evidence>
<dbReference type="NCBIfam" id="TIGR04183">
    <property type="entry name" value="Por_Secre_tail"/>
    <property type="match status" value="1"/>
</dbReference>
<dbReference type="EMBL" id="QBKT01000001">
    <property type="protein sequence ID" value="PTX64201.1"/>
    <property type="molecule type" value="Genomic_DNA"/>
</dbReference>
<dbReference type="Proteomes" id="UP000244090">
    <property type="component" value="Unassembled WGS sequence"/>
</dbReference>
<feature type="domain" description="Secretion system C-terminal sorting" evidence="3">
    <location>
        <begin position="564"/>
        <end position="634"/>
    </location>
</feature>
<dbReference type="AlphaFoldDB" id="A0A2T6C797"/>
<organism evidence="4 5">
    <name type="scientific">Kordia periserrulae</name>
    <dbReference type="NCBI Taxonomy" id="701523"/>
    <lineage>
        <taxon>Bacteria</taxon>
        <taxon>Pseudomonadati</taxon>
        <taxon>Bacteroidota</taxon>
        <taxon>Flavobacteriia</taxon>
        <taxon>Flavobacteriales</taxon>
        <taxon>Flavobacteriaceae</taxon>
        <taxon>Kordia</taxon>
    </lineage>
</organism>
<dbReference type="RefSeq" id="WP_108113541.1">
    <property type="nucleotide sequence ID" value="NZ_QBKT01000001.1"/>
</dbReference>
<sequence>MKNNIFKQSFAQKCLMMFLVVLAFSLATHTAMAQEVKESQNTRIEGDNIEITLELFNQIKDWQNKRDNQLPLDEFLATQDISPEMQPKVAILLKQLRGGSRDTDCNCAVLTVNSSYDVAANYSNQFSPPENQSGLTTWYAESIAGAATSQRLKLNSPTTNNEYEYEKSVSGDETSSNSYARMSFNYICTNGSLLPEDCGCGKTIDLRANYYGDSWVATSATGGWGTHSSFAAVEDDVALFAVDQYQTDTQITVLAGGQFQLSRAQDDTWNPEFWMNTIDLASSIVGIVVAINTGAPINWGTSVTQVGSQIVNVFQTPIDIHYQEEEDGSESGSFSMDYIGAVTLEPNHIVTVSMISKGYIYGKGKGKFVSDSEHRSAYLLSAVLPFNNSNPECCMEQYGKWVSGALGLPGSTALLNTIGAHQTLYAPWDNLSDTNGDGNVNINTNIGFAYRTEECKVCGIDVVTGLAVDATDLNIGSNTRPVDFSWNGQAGVDYYQIKVYSNTGVLLYTYNTADTNYTANLVPGEYSFSVTAICNNGESTVSGTHPFTVPPLVIRDDIRFRMSPNPGKSNIEIIIEDYEEFKTVSVQITDVRGITYHKSPITDGVHNVNIQKWNTGIYFCKITTDGNRTTVKQLVKE</sequence>
<feature type="chain" id="PRO_5015766805" evidence="2">
    <location>
        <begin position="34"/>
        <end position="637"/>
    </location>
</feature>
<dbReference type="SUPFAM" id="SSF49265">
    <property type="entry name" value="Fibronectin type III"/>
    <property type="match status" value="1"/>
</dbReference>
<dbReference type="InterPro" id="IPR026444">
    <property type="entry name" value="Secre_tail"/>
</dbReference>
<dbReference type="OrthoDB" id="9811934at2"/>
<reference evidence="4 5" key="1">
    <citation type="submission" date="2018-04" db="EMBL/GenBank/DDBJ databases">
        <title>Genomic Encyclopedia of Archaeal and Bacterial Type Strains, Phase II (KMG-II): from individual species to whole genera.</title>
        <authorList>
            <person name="Goeker M."/>
        </authorList>
    </citation>
    <scope>NUCLEOTIDE SEQUENCE [LARGE SCALE GENOMIC DNA]</scope>
    <source>
        <strain evidence="4 5">DSM 25731</strain>
    </source>
</reference>
<evidence type="ECO:0000313" key="4">
    <source>
        <dbReference type="EMBL" id="PTX64201.1"/>
    </source>
</evidence>
<proteinExistence type="predicted"/>
<evidence type="ECO:0000256" key="1">
    <source>
        <dbReference type="ARBA" id="ARBA00022729"/>
    </source>
</evidence>
<keyword evidence="5" id="KW-1185">Reference proteome</keyword>